<evidence type="ECO:0000313" key="1">
    <source>
        <dbReference type="EMBL" id="TKJ41924.1"/>
    </source>
</evidence>
<protein>
    <submittedName>
        <fullName evidence="1">Uncharacterized protein</fullName>
    </submittedName>
</protein>
<gene>
    <name evidence="1" type="ORF">CEE36_07665</name>
</gene>
<evidence type="ECO:0000313" key="2">
    <source>
        <dbReference type="Proteomes" id="UP000317778"/>
    </source>
</evidence>
<organism evidence="1 2">
    <name type="scientific">candidate division TA06 bacterium B3_TA06</name>
    <dbReference type="NCBI Taxonomy" id="2012487"/>
    <lineage>
        <taxon>Bacteria</taxon>
        <taxon>Bacteria division TA06</taxon>
    </lineage>
</organism>
<dbReference type="AlphaFoldDB" id="A0A532V3X9"/>
<comment type="caution">
    <text evidence="1">The sequence shown here is derived from an EMBL/GenBank/DDBJ whole genome shotgun (WGS) entry which is preliminary data.</text>
</comment>
<accession>A0A532V3X9</accession>
<dbReference type="Proteomes" id="UP000317778">
    <property type="component" value="Unassembled WGS sequence"/>
</dbReference>
<name>A0A532V3X9_UNCT6</name>
<reference evidence="1 2" key="1">
    <citation type="submission" date="2017-06" db="EMBL/GenBank/DDBJ databases">
        <title>Novel microbial phyla capable of carbon fixation and sulfur reduction in deep-sea sediments.</title>
        <authorList>
            <person name="Huang J."/>
            <person name="Baker B."/>
            <person name="Wang Y."/>
        </authorList>
    </citation>
    <scope>NUCLEOTIDE SEQUENCE [LARGE SCALE GENOMIC DNA]</scope>
    <source>
        <strain evidence="1">B3_TA06</strain>
    </source>
</reference>
<sequence>MTPNKHLIDALGDHLDAFSWKLWVSVTVKPYLDEKGQVCRPDNEQAMRTWGRFNKLLRHEIGHRSEFLGLIERHKEGVTPSFCVHGLFCGEDLKRVSTEVFREKCLKHLGETAIETYDPHRGAKHYLVKYLSGDGEAELIFSRNLPRWLRSIEDSSQRAHAEAILALRP</sequence>
<proteinExistence type="predicted"/>
<dbReference type="EMBL" id="NJBO01000012">
    <property type="protein sequence ID" value="TKJ41924.1"/>
    <property type="molecule type" value="Genomic_DNA"/>
</dbReference>